<dbReference type="PANTHER" id="PTHR47181:SF2">
    <property type="entry name" value="BRCA1 C TERMINUS DOMAIN CONTAINING PROTEIN, EXPRESSED"/>
    <property type="match status" value="1"/>
</dbReference>
<dbReference type="PROSITE" id="PS50172">
    <property type="entry name" value="BRCT"/>
    <property type="match status" value="3"/>
</dbReference>
<feature type="domain" description="PHD-type" evidence="6">
    <location>
        <begin position="1206"/>
        <end position="1262"/>
    </location>
</feature>
<dbReference type="SMART" id="SM00249">
    <property type="entry name" value="PHD"/>
    <property type="match status" value="1"/>
</dbReference>
<dbReference type="Gene3D" id="3.40.50.10190">
    <property type="entry name" value="BRCT domain"/>
    <property type="match status" value="4"/>
</dbReference>
<proteinExistence type="predicted"/>
<evidence type="ECO:0000256" key="1">
    <source>
        <dbReference type="ARBA" id="ARBA00022723"/>
    </source>
</evidence>
<feature type="domain" description="BRCT" evidence="7">
    <location>
        <begin position="6"/>
        <end position="96"/>
    </location>
</feature>
<dbReference type="GO" id="GO:0008270">
    <property type="term" value="F:zinc ion binding"/>
    <property type="evidence" value="ECO:0007669"/>
    <property type="project" value="UniProtKB-KW"/>
</dbReference>
<comment type="caution">
    <text evidence="8">The sequence shown here is derived from an EMBL/GenBank/DDBJ whole genome shotgun (WGS) entry which is preliminary data.</text>
</comment>
<evidence type="ECO:0000259" key="6">
    <source>
        <dbReference type="PROSITE" id="PS50016"/>
    </source>
</evidence>
<accession>A0AAN7M9X8</accession>
<feature type="region of interest" description="Disordered" evidence="5">
    <location>
        <begin position="1263"/>
        <end position="1282"/>
    </location>
</feature>
<evidence type="ECO:0000259" key="7">
    <source>
        <dbReference type="PROSITE" id="PS50172"/>
    </source>
</evidence>
<keyword evidence="2 4" id="KW-0863">Zinc-finger</keyword>
<feature type="compositionally biased region" description="Basic and acidic residues" evidence="5">
    <location>
        <begin position="683"/>
        <end position="694"/>
    </location>
</feature>
<dbReference type="PANTHER" id="PTHR47181">
    <property type="entry name" value="BRCA1 C TERMINUS DOMAIN CONTAINING PROTEIN, EXPRESSED"/>
    <property type="match status" value="1"/>
</dbReference>
<dbReference type="CDD" id="cd17730">
    <property type="entry name" value="BRCT_PAXIP1_rpt4"/>
    <property type="match status" value="1"/>
</dbReference>
<evidence type="ECO:0000313" key="9">
    <source>
        <dbReference type="Proteomes" id="UP001346149"/>
    </source>
</evidence>
<dbReference type="Pfam" id="PF00628">
    <property type="entry name" value="PHD"/>
    <property type="match status" value="1"/>
</dbReference>
<organism evidence="8 9">
    <name type="scientific">Trapa natans</name>
    <name type="common">Water chestnut</name>
    <dbReference type="NCBI Taxonomy" id="22666"/>
    <lineage>
        <taxon>Eukaryota</taxon>
        <taxon>Viridiplantae</taxon>
        <taxon>Streptophyta</taxon>
        <taxon>Embryophyta</taxon>
        <taxon>Tracheophyta</taxon>
        <taxon>Spermatophyta</taxon>
        <taxon>Magnoliopsida</taxon>
        <taxon>eudicotyledons</taxon>
        <taxon>Gunneridae</taxon>
        <taxon>Pentapetalae</taxon>
        <taxon>rosids</taxon>
        <taxon>malvids</taxon>
        <taxon>Myrtales</taxon>
        <taxon>Lythraceae</taxon>
        <taxon>Trapa</taxon>
    </lineage>
</organism>
<dbReference type="Pfam" id="PF00533">
    <property type="entry name" value="BRCT"/>
    <property type="match status" value="1"/>
</dbReference>
<dbReference type="EMBL" id="JAXQNO010000003">
    <property type="protein sequence ID" value="KAK4801044.1"/>
    <property type="molecule type" value="Genomic_DNA"/>
</dbReference>
<feature type="region of interest" description="Disordered" evidence="5">
    <location>
        <begin position="668"/>
        <end position="715"/>
    </location>
</feature>
<feature type="compositionally biased region" description="Polar residues" evidence="5">
    <location>
        <begin position="939"/>
        <end position="951"/>
    </location>
</feature>
<dbReference type="InterPro" id="IPR001965">
    <property type="entry name" value="Znf_PHD"/>
</dbReference>
<dbReference type="SMART" id="SM00292">
    <property type="entry name" value="BRCT"/>
    <property type="match status" value="4"/>
</dbReference>
<feature type="domain" description="BRCT" evidence="7">
    <location>
        <begin position="964"/>
        <end position="1048"/>
    </location>
</feature>
<name>A0AAN7M9X8_TRANT</name>
<reference evidence="8 9" key="1">
    <citation type="journal article" date="2023" name="Hortic Res">
        <title>Pangenome of water caltrop reveals structural variations and asymmetric subgenome divergence after allopolyploidization.</title>
        <authorList>
            <person name="Zhang X."/>
            <person name="Chen Y."/>
            <person name="Wang L."/>
            <person name="Yuan Y."/>
            <person name="Fang M."/>
            <person name="Shi L."/>
            <person name="Lu R."/>
            <person name="Comes H.P."/>
            <person name="Ma Y."/>
            <person name="Chen Y."/>
            <person name="Huang G."/>
            <person name="Zhou Y."/>
            <person name="Zheng Z."/>
            <person name="Qiu Y."/>
        </authorList>
    </citation>
    <scope>NUCLEOTIDE SEQUENCE [LARGE SCALE GENOMIC DNA]</scope>
    <source>
        <strain evidence="8">F231</strain>
    </source>
</reference>
<evidence type="ECO:0000256" key="4">
    <source>
        <dbReference type="PROSITE-ProRule" id="PRU00146"/>
    </source>
</evidence>
<dbReference type="Proteomes" id="UP001346149">
    <property type="component" value="Unassembled WGS sequence"/>
</dbReference>
<gene>
    <name evidence="8" type="ORF">SAY86_021531</name>
</gene>
<dbReference type="Pfam" id="PF12738">
    <property type="entry name" value="PTCB-BRCT"/>
    <property type="match status" value="1"/>
</dbReference>
<dbReference type="InterPro" id="IPR011011">
    <property type="entry name" value="Znf_FYVE_PHD"/>
</dbReference>
<keyword evidence="3" id="KW-0862">Zinc</keyword>
<dbReference type="SUPFAM" id="SSF52113">
    <property type="entry name" value="BRCT domain"/>
    <property type="match status" value="3"/>
</dbReference>
<dbReference type="InterPro" id="IPR044254">
    <property type="entry name" value="At4g02110-like"/>
</dbReference>
<dbReference type="CDD" id="cd17738">
    <property type="entry name" value="BRCT_TopBP1_rpt7"/>
    <property type="match status" value="1"/>
</dbReference>
<evidence type="ECO:0000313" key="8">
    <source>
        <dbReference type="EMBL" id="KAK4801044.1"/>
    </source>
</evidence>
<feature type="compositionally biased region" description="Basic residues" evidence="5">
    <location>
        <begin position="887"/>
        <end position="896"/>
    </location>
</feature>
<evidence type="ECO:0000256" key="5">
    <source>
        <dbReference type="SAM" id="MobiDB-lite"/>
    </source>
</evidence>
<keyword evidence="1" id="KW-0479">Metal-binding</keyword>
<feature type="region of interest" description="Disordered" evidence="5">
    <location>
        <begin position="879"/>
        <end position="899"/>
    </location>
</feature>
<sequence length="1282" mass="141533">MLEPSPPSKTFVGVSFFLVGFDPDTHRKIRAKLVNSSGVEVGHYGPNCTHLIVGRVVYDDPMCVTAREDGKVVVTGLWVDHSYEVGMPVDTSSIMYQPVRDLNGIPGAKSLVMCLTGYQRHDREDIMMMVSFMGAQFSKPLVANKVTHLICYKFEGEKYELAKKMKRINLVNHRWLEDCLRDWEILPEANYSKSTYELEMIEAEAKDSEEEDEFKFIEPRENIIKRSPLMQKVGIGTTALPSPDNACALQHTPTIPCAELKSTPIKEIRESSGANDINSQQKHVGLCMGNPKASTLNIPDGSAQRNYPPAILQEEVTASITPEETSHTNAKFSFLSYSRKGLRRMSLEKQDGVALREGHSSKIQPGKVDSSIDNLSMKLEIAQDVIASDNIHMPSTVGDVSAGGSKDRSLEKRKLEGSFIHSKSQKINLHTNPSALGTSVAINRSPESNISGLMAQPLSTTYNSCLVQEALCPIKVTDCDAIGMDAPFYADLDFMSSGGRQGVSDLTSKASVLWTDREKDVPAVFEALPELGKPDTAACQIDDATKDTIKRQDLEVPSLRSLGGEISPFPTNGGLDMLDRENDKADDQNKKMVVARKKTLGSRPKVSKYSNLKGSIYLKDSSLQKSTNSPLDREVSNIPDNLLNIYDDKAFSPEGDVEPLETVGCMDDETKLPYEGNNVVENTSDRKTSERVEMDATADPDEEKESAHDACSISRPGMCDDDAGRKYEHELVSEVQNLKGKSTRGRTSLVDKKQKLISAAKGADCDGSEMERQKRPKLHGKAKGASMLEISPEVEETGEKDATADAEEENESLHEASNICRSGLYEDAKIDDIGTKIEQGEALSNVKSIKGKSTRGRKTSLANKKLKVISAAKEVDCGGSEMEGQKRPKMHGKAKSVSKPEISLEAEKENVVVANGNPCVIQGKLLSKKSSLNSKKKATNMTESRETNGCSNKGVDRRIEPAWFILSGHSHRQCRKEFQQVIRRLKGRFCRDSKQWSYQATHFIVPEPLRRTEKFFAAAASGRWILRTDYLSASNQAGKFLDEEPYEWHGNGLSEDGTINLEAPRKWRFLRERTGHGALYDVRIIIYGECIAPSLDTLKRVVKAGDGMILATSPPYNRFISKGVDFAVVSPGITRADVWVQEFLRHEVPCVVADYLVDYVCKPGYPLEKHVLYNTQAWAEKSLSRLQKKAKEIMAPEILDNNSGGDLSCIVCGSTDRGDVMLICGDESGCVGCGIGAHIDCCDPPLEAVPEEDWFCPSCSKRWNSSGSTVKRKRGRSVMSKQ</sequence>
<feature type="compositionally biased region" description="Basic and acidic residues" evidence="5">
    <location>
        <begin position="577"/>
        <end position="587"/>
    </location>
</feature>
<evidence type="ECO:0008006" key="10">
    <source>
        <dbReference type="Google" id="ProtNLM"/>
    </source>
</evidence>
<dbReference type="InterPro" id="IPR036420">
    <property type="entry name" value="BRCT_dom_sf"/>
</dbReference>
<dbReference type="InterPro" id="IPR001357">
    <property type="entry name" value="BRCT_dom"/>
</dbReference>
<feature type="region of interest" description="Disordered" evidence="5">
    <location>
        <begin position="561"/>
        <end position="587"/>
    </location>
</feature>
<keyword evidence="9" id="KW-1185">Reference proteome</keyword>
<feature type="domain" description="BRCT" evidence="7">
    <location>
        <begin position="109"/>
        <end position="193"/>
    </location>
</feature>
<dbReference type="InterPro" id="IPR019787">
    <property type="entry name" value="Znf_PHD-finger"/>
</dbReference>
<protein>
    <recommendedName>
        <fullName evidence="10">BRCT domain-containing protein</fullName>
    </recommendedName>
</protein>
<evidence type="ECO:0000256" key="2">
    <source>
        <dbReference type="ARBA" id="ARBA00022771"/>
    </source>
</evidence>
<feature type="region of interest" description="Disordered" evidence="5">
    <location>
        <begin position="761"/>
        <end position="817"/>
    </location>
</feature>
<dbReference type="PROSITE" id="PS50016">
    <property type="entry name" value="ZF_PHD_2"/>
    <property type="match status" value="1"/>
</dbReference>
<evidence type="ECO:0000256" key="3">
    <source>
        <dbReference type="ARBA" id="ARBA00022833"/>
    </source>
</evidence>
<dbReference type="SUPFAM" id="SSF57903">
    <property type="entry name" value="FYVE/PHD zinc finger"/>
    <property type="match status" value="1"/>
</dbReference>
<feature type="region of interest" description="Disordered" evidence="5">
    <location>
        <begin position="931"/>
        <end position="953"/>
    </location>
</feature>
<dbReference type="Gene3D" id="3.30.40.10">
    <property type="entry name" value="Zinc/RING finger domain, C3HC4 (zinc finger)"/>
    <property type="match status" value="1"/>
</dbReference>
<dbReference type="InterPro" id="IPR013083">
    <property type="entry name" value="Znf_RING/FYVE/PHD"/>
</dbReference>